<comment type="caution">
    <text evidence="1">The sequence shown here is derived from an EMBL/GenBank/DDBJ whole genome shotgun (WGS) entry which is preliminary data.</text>
</comment>
<dbReference type="AlphaFoldDB" id="A0A9P1ENL2"/>
<protein>
    <submittedName>
        <fullName evidence="1">Uncharacterized protein</fullName>
    </submittedName>
</protein>
<dbReference type="Proteomes" id="UP001152484">
    <property type="component" value="Unassembled WGS sequence"/>
</dbReference>
<accession>A0A9P1ENL2</accession>
<proteinExistence type="predicted"/>
<evidence type="ECO:0000313" key="2">
    <source>
        <dbReference type="Proteomes" id="UP001152484"/>
    </source>
</evidence>
<keyword evidence="2" id="KW-1185">Reference proteome</keyword>
<sequence>MKLSLRSLESEIEDVVSNLEQGEELYVDVEVAVNGSPPSLELGAARTLSSQVRCSVSEEFRRHLDVDFIPISPPSSDLRAYRSWERWRRVPVEKRETDLDGGREET</sequence>
<organism evidence="1 2">
    <name type="scientific">Cuscuta europaea</name>
    <name type="common">European dodder</name>
    <dbReference type="NCBI Taxonomy" id="41803"/>
    <lineage>
        <taxon>Eukaryota</taxon>
        <taxon>Viridiplantae</taxon>
        <taxon>Streptophyta</taxon>
        <taxon>Embryophyta</taxon>
        <taxon>Tracheophyta</taxon>
        <taxon>Spermatophyta</taxon>
        <taxon>Magnoliopsida</taxon>
        <taxon>eudicotyledons</taxon>
        <taxon>Gunneridae</taxon>
        <taxon>Pentapetalae</taxon>
        <taxon>asterids</taxon>
        <taxon>lamiids</taxon>
        <taxon>Solanales</taxon>
        <taxon>Convolvulaceae</taxon>
        <taxon>Cuscuteae</taxon>
        <taxon>Cuscuta</taxon>
        <taxon>Cuscuta subgen. Cuscuta</taxon>
    </lineage>
</organism>
<gene>
    <name evidence="1" type="ORF">CEURO_LOCUS22613</name>
</gene>
<name>A0A9P1ENL2_CUSEU</name>
<dbReference type="EMBL" id="CAMAPE010000082">
    <property type="protein sequence ID" value="CAH9120133.1"/>
    <property type="molecule type" value="Genomic_DNA"/>
</dbReference>
<evidence type="ECO:0000313" key="1">
    <source>
        <dbReference type="EMBL" id="CAH9120133.1"/>
    </source>
</evidence>
<reference evidence="1" key="1">
    <citation type="submission" date="2022-07" db="EMBL/GenBank/DDBJ databases">
        <authorList>
            <person name="Macas J."/>
            <person name="Novak P."/>
            <person name="Neumann P."/>
        </authorList>
    </citation>
    <scope>NUCLEOTIDE SEQUENCE</scope>
</reference>